<protein>
    <submittedName>
        <fullName evidence="7">Phosphate:Na+ symporter</fullName>
    </submittedName>
</protein>
<feature type="transmembrane region" description="Helical" evidence="6">
    <location>
        <begin position="279"/>
        <end position="301"/>
    </location>
</feature>
<dbReference type="Pfam" id="PF02690">
    <property type="entry name" value="Na_Pi_cotrans"/>
    <property type="match status" value="2"/>
</dbReference>
<comment type="subcellular location">
    <subcellularLocation>
        <location evidence="1">Cell membrane</location>
        <topology evidence="1">Multi-pass membrane protein</topology>
    </subcellularLocation>
</comment>
<keyword evidence="3 6" id="KW-0812">Transmembrane</keyword>
<dbReference type="EMBL" id="JACJHX010000002">
    <property type="protein sequence ID" value="MBA9025485.1"/>
    <property type="molecule type" value="Genomic_DNA"/>
</dbReference>
<name>A0ABR6CLQ7_9BACI</name>
<evidence type="ECO:0000256" key="6">
    <source>
        <dbReference type="SAM" id="Phobius"/>
    </source>
</evidence>
<feature type="transmembrane region" description="Helical" evidence="6">
    <location>
        <begin position="48"/>
        <end position="72"/>
    </location>
</feature>
<feature type="transmembrane region" description="Helical" evidence="6">
    <location>
        <begin position="6"/>
        <end position="28"/>
    </location>
</feature>
<evidence type="ECO:0000313" key="7">
    <source>
        <dbReference type="EMBL" id="MBA9025485.1"/>
    </source>
</evidence>
<evidence type="ECO:0000256" key="1">
    <source>
        <dbReference type="ARBA" id="ARBA00004651"/>
    </source>
</evidence>
<keyword evidence="5 6" id="KW-0472">Membrane</keyword>
<dbReference type="RefSeq" id="WP_182501596.1">
    <property type="nucleotide sequence ID" value="NZ_JACJHX010000002.1"/>
</dbReference>
<proteinExistence type="predicted"/>
<sequence length="311" mass="33133">MKDLVLFGLFIIIFLTGMFVLRIGLFNLSGEKLKTVLGKITNRPWKGFLAGILSTGILQSSSAVMVMTVGLVSSGSIAFRQTIGIILGTNIGSTFTTEFMTFSLDSYIIPGVISGALLWLLPSTLARSFGTALIGISSIFAAMSGFKFLSSSLANYPFTKHLLAEMDSHLFIALLTGIIMTAIIHSSSATIGITMSFLAGGDMALASAIAIMLGSNVGTCITGWMASIGSGKDASLTAYAHIWLNLLGVLLFIPLIHYLGTFAQALTSSKDMQLAHASVLFNVFTSLAVLPFSKQFASFVLKIHTKKTQKF</sequence>
<feature type="transmembrane region" description="Helical" evidence="6">
    <location>
        <begin position="170"/>
        <end position="198"/>
    </location>
</feature>
<reference evidence="7 8" key="1">
    <citation type="submission" date="2020-08" db="EMBL/GenBank/DDBJ databases">
        <title>Genomic Encyclopedia of Type Strains, Phase IV (KMG-IV): sequencing the most valuable type-strain genomes for metagenomic binning, comparative biology and taxonomic classification.</title>
        <authorList>
            <person name="Goeker M."/>
        </authorList>
    </citation>
    <scope>NUCLEOTIDE SEQUENCE [LARGE SCALE GENOMIC DNA]</scope>
    <source>
        <strain evidence="7 8">DSM 105481</strain>
    </source>
</reference>
<organism evidence="7 8">
    <name type="scientific">Peribacillus huizhouensis</name>
    <dbReference type="NCBI Taxonomy" id="1501239"/>
    <lineage>
        <taxon>Bacteria</taxon>
        <taxon>Bacillati</taxon>
        <taxon>Bacillota</taxon>
        <taxon>Bacilli</taxon>
        <taxon>Bacillales</taxon>
        <taxon>Bacillaceae</taxon>
        <taxon>Peribacillus</taxon>
    </lineage>
</organism>
<dbReference type="PANTHER" id="PTHR10010">
    <property type="entry name" value="SOLUTE CARRIER FAMILY 34 SODIUM PHOSPHATE , MEMBER 2-RELATED"/>
    <property type="match status" value="1"/>
</dbReference>
<feature type="transmembrane region" description="Helical" evidence="6">
    <location>
        <begin position="238"/>
        <end position="259"/>
    </location>
</feature>
<dbReference type="InterPro" id="IPR004633">
    <property type="entry name" value="NaPi_cotrn-rel/YqeW-like"/>
</dbReference>
<gene>
    <name evidence="7" type="ORF">HNP81_000768</name>
</gene>
<evidence type="ECO:0000256" key="3">
    <source>
        <dbReference type="ARBA" id="ARBA00022692"/>
    </source>
</evidence>
<dbReference type="NCBIfam" id="TIGR00704">
    <property type="entry name" value="NaPi_cotrn_rel"/>
    <property type="match status" value="1"/>
</dbReference>
<evidence type="ECO:0000256" key="2">
    <source>
        <dbReference type="ARBA" id="ARBA00022475"/>
    </source>
</evidence>
<evidence type="ECO:0000256" key="4">
    <source>
        <dbReference type="ARBA" id="ARBA00022989"/>
    </source>
</evidence>
<dbReference type="InterPro" id="IPR003841">
    <property type="entry name" value="Na/Pi_transpt"/>
</dbReference>
<evidence type="ECO:0000313" key="8">
    <source>
        <dbReference type="Proteomes" id="UP000626697"/>
    </source>
</evidence>
<keyword evidence="2" id="KW-1003">Cell membrane</keyword>
<comment type="caution">
    <text evidence="7">The sequence shown here is derived from an EMBL/GenBank/DDBJ whole genome shotgun (WGS) entry which is preliminary data.</text>
</comment>
<dbReference type="PANTHER" id="PTHR10010:SF46">
    <property type="entry name" value="SODIUM-DEPENDENT PHOSPHATE TRANSPORT PROTEIN 2B"/>
    <property type="match status" value="1"/>
</dbReference>
<feature type="transmembrane region" description="Helical" evidence="6">
    <location>
        <begin position="104"/>
        <end position="122"/>
    </location>
</feature>
<dbReference type="Proteomes" id="UP000626697">
    <property type="component" value="Unassembled WGS sequence"/>
</dbReference>
<evidence type="ECO:0000256" key="5">
    <source>
        <dbReference type="ARBA" id="ARBA00023136"/>
    </source>
</evidence>
<feature type="transmembrane region" description="Helical" evidence="6">
    <location>
        <begin position="204"/>
        <end position="226"/>
    </location>
</feature>
<accession>A0ABR6CLQ7</accession>
<feature type="transmembrane region" description="Helical" evidence="6">
    <location>
        <begin position="128"/>
        <end position="149"/>
    </location>
</feature>
<keyword evidence="8" id="KW-1185">Reference proteome</keyword>
<keyword evidence="4 6" id="KW-1133">Transmembrane helix</keyword>
<dbReference type="NCBIfam" id="NF037997">
    <property type="entry name" value="Na_Pi_symport"/>
    <property type="match status" value="1"/>
</dbReference>